<dbReference type="Gene3D" id="3.40.50.620">
    <property type="entry name" value="HUPs"/>
    <property type="match status" value="1"/>
</dbReference>
<dbReference type="InterPro" id="IPR002306">
    <property type="entry name" value="Trp-tRNA-ligase"/>
</dbReference>
<dbReference type="OrthoDB" id="15808at2759"/>
<dbReference type="FunFam" id="1.10.240.10:FF:000002">
    <property type="entry name" value="Tryptophan--tRNA ligase"/>
    <property type="match status" value="1"/>
</dbReference>
<dbReference type="HAMAP" id="MF_00140_B">
    <property type="entry name" value="Trp_tRNA_synth_B"/>
    <property type="match status" value="1"/>
</dbReference>
<evidence type="ECO:0000256" key="5">
    <source>
        <dbReference type="ARBA" id="ARBA00022741"/>
    </source>
</evidence>
<comment type="subcellular location">
    <subcellularLocation>
        <location evidence="1">Mitochondrion matrix</location>
    </subcellularLocation>
</comment>
<evidence type="ECO:0000256" key="4">
    <source>
        <dbReference type="ARBA" id="ARBA00022598"/>
    </source>
</evidence>
<evidence type="ECO:0000256" key="7">
    <source>
        <dbReference type="ARBA" id="ARBA00022917"/>
    </source>
</evidence>
<evidence type="ECO:0000256" key="12">
    <source>
        <dbReference type="RuleBase" id="RU363036"/>
    </source>
</evidence>
<dbReference type="SUPFAM" id="SSF52374">
    <property type="entry name" value="Nucleotidylyl transferase"/>
    <property type="match status" value="1"/>
</dbReference>
<feature type="compositionally biased region" description="Low complexity" evidence="13">
    <location>
        <begin position="36"/>
        <end position="50"/>
    </location>
</feature>
<dbReference type="GO" id="GO:0005524">
    <property type="term" value="F:ATP binding"/>
    <property type="evidence" value="ECO:0007669"/>
    <property type="project" value="UniProtKB-KW"/>
</dbReference>
<keyword evidence="5 12" id="KW-0547">Nucleotide-binding</keyword>
<dbReference type="EC" id="6.1.1.2" evidence="3"/>
<name>E7A2F0_SPORE</name>
<feature type="region of interest" description="Disordered" evidence="13">
    <location>
        <begin position="25"/>
        <end position="64"/>
    </location>
</feature>
<dbReference type="eggNOG" id="KOG2713">
    <property type="taxonomic scope" value="Eukaryota"/>
</dbReference>
<evidence type="ECO:0000256" key="2">
    <source>
        <dbReference type="ARBA" id="ARBA00005594"/>
    </source>
</evidence>
<evidence type="ECO:0000256" key="9">
    <source>
        <dbReference type="ARBA" id="ARBA00030268"/>
    </source>
</evidence>
<dbReference type="VEuPathDB" id="FungiDB:sr14252"/>
<dbReference type="GO" id="GO:0004830">
    <property type="term" value="F:tryptophan-tRNA ligase activity"/>
    <property type="evidence" value="ECO:0007669"/>
    <property type="project" value="UniProtKB-EC"/>
</dbReference>
<comment type="catalytic activity">
    <reaction evidence="10">
        <text>tRNA(Trp) + L-tryptophan + ATP = L-tryptophyl-tRNA(Trp) + AMP + diphosphate + H(+)</text>
        <dbReference type="Rhea" id="RHEA:24080"/>
        <dbReference type="Rhea" id="RHEA-COMP:9671"/>
        <dbReference type="Rhea" id="RHEA-COMP:9705"/>
        <dbReference type="ChEBI" id="CHEBI:15378"/>
        <dbReference type="ChEBI" id="CHEBI:30616"/>
        <dbReference type="ChEBI" id="CHEBI:33019"/>
        <dbReference type="ChEBI" id="CHEBI:57912"/>
        <dbReference type="ChEBI" id="CHEBI:78442"/>
        <dbReference type="ChEBI" id="CHEBI:78535"/>
        <dbReference type="ChEBI" id="CHEBI:456215"/>
        <dbReference type="EC" id="6.1.1.2"/>
    </reaction>
</comment>
<dbReference type="Proteomes" id="UP000008867">
    <property type="component" value="Chromosome 8"/>
</dbReference>
<keyword evidence="15" id="KW-1185">Reference proteome</keyword>
<dbReference type="Pfam" id="PF00579">
    <property type="entry name" value="tRNA-synt_1b"/>
    <property type="match status" value="1"/>
</dbReference>
<dbReference type="EMBL" id="FQ311473">
    <property type="protein sequence ID" value="CBQ73657.1"/>
    <property type="molecule type" value="Genomic_DNA"/>
</dbReference>
<dbReference type="InterPro" id="IPR014729">
    <property type="entry name" value="Rossmann-like_a/b/a_fold"/>
</dbReference>
<dbReference type="NCBIfam" id="TIGR00233">
    <property type="entry name" value="trpS"/>
    <property type="match status" value="1"/>
</dbReference>
<dbReference type="FunFam" id="3.40.50.620:FF:000082">
    <property type="entry name" value="MSW1p Mitochondrial tryptophanyl-tRNA synthetase"/>
    <property type="match status" value="1"/>
</dbReference>
<keyword evidence="6 12" id="KW-0067">ATP-binding</keyword>
<evidence type="ECO:0000313" key="15">
    <source>
        <dbReference type="Proteomes" id="UP000008867"/>
    </source>
</evidence>
<keyword evidence="8 12" id="KW-0030">Aminoacyl-tRNA synthetase</keyword>
<sequence>MVNSGAMFCSSRAIAAQRRSVSTALRQSHLGTRHVSTSSSSPIASSSKLSQPEHPSASTLAETSKSAARPRVIFSGIQPTGIPHLGNYLGALRNWVDLQNASRSTPDELYFSIVGYHAITMPQQPSRLRSERAEMMATLLAIGLDPQRCTIFHQDHVAEHTELAWILNCLTAFGKLHRMTTWKAKLATAKNVAEGTEVDDKDLSLGLFAYPVLQAADILLYKATHVPVGEDQIQHLELSRDLADVYNRRFSKRFFPLPQHIITPTKRVLSLRDPASKMSKSAPDVNSRILITDTPAQVASKIKKAVTDAERSLAYDTVARPGVSNLLSILAALKTGSGSGGEVHRSPQEWAEQLNAEIAASGASSGQHLKATLTEAIVETLRPIQSELEKLRQDPGYLKQMEQLGKAKAQTVARRTMAQLRKSVGLE</sequence>
<reference evidence="14 15" key="1">
    <citation type="journal article" date="2010" name="Science">
        <title>Pathogenicity determinants in smut fungi revealed by genome comparison.</title>
        <authorList>
            <person name="Schirawski J."/>
            <person name="Mannhaupt G."/>
            <person name="Muench K."/>
            <person name="Brefort T."/>
            <person name="Schipper K."/>
            <person name="Doehlemann G."/>
            <person name="Di Stasio M."/>
            <person name="Roessel N."/>
            <person name="Mendoza-Mendoza A."/>
            <person name="Pester D."/>
            <person name="Mueller O."/>
            <person name="Winterberg B."/>
            <person name="Meyer E."/>
            <person name="Ghareeb H."/>
            <person name="Wollenberg T."/>
            <person name="Muensterkoetter M."/>
            <person name="Wong P."/>
            <person name="Walter M."/>
            <person name="Stukenbrock E."/>
            <person name="Gueldener U."/>
            <person name="Kahmann R."/>
        </authorList>
    </citation>
    <scope>NUCLEOTIDE SEQUENCE [LARGE SCALE GENOMIC DNA]</scope>
    <source>
        <strain evidence="15">SRZ2</strain>
    </source>
</reference>
<evidence type="ECO:0000313" key="14">
    <source>
        <dbReference type="EMBL" id="CBQ73657.1"/>
    </source>
</evidence>
<evidence type="ECO:0000256" key="8">
    <source>
        <dbReference type="ARBA" id="ARBA00023146"/>
    </source>
</evidence>
<dbReference type="HOGENOM" id="CLU_029244_1_3_1"/>
<dbReference type="AlphaFoldDB" id="E7A2F0"/>
<dbReference type="Gene3D" id="1.10.240.10">
    <property type="entry name" value="Tyrosyl-Transfer RNA Synthetase"/>
    <property type="match status" value="1"/>
</dbReference>
<evidence type="ECO:0000256" key="13">
    <source>
        <dbReference type="SAM" id="MobiDB-lite"/>
    </source>
</evidence>
<evidence type="ECO:0000256" key="11">
    <source>
        <dbReference type="ARBA" id="ARBA00069760"/>
    </source>
</evidence>
<evidence type="ECO:0000256" key="10">
    <source>
        <dbReference type="ARBA" id="ARBA00049929"/>
    </source>
</evidence>
<dbReference type="PANTHER" id="PTHR43766:SF1">
    <property type="entry name" value="TRYPTOPHAN--TRNA LIGASE, MITOCHONDRIAL"/>
    <property type="match status" value="1"/>
</dbReference>
<proteinExistence type="inferred from homology"/>
<dbReference type="InterPro" id="IPR002305">
    <property type="entry name" value="aa-tRNA-synth_Ic"/>
</dbReference>
<dbReference type="InterPro" id="IPR001412">
    <property type="entry name" value="aa-tRNA-synth_I_CS"/>
</dbReference>
<dbReference type="PRINTS" id="PR01039">
    <property type="entry name" value="TRNASYNTHTRP"/>
</dbReference>
<evidence type="ECO:0000256" key="1">
    <source>
        <dbReference type="ARBA" id="ARBA00004305"/>
    </source>
</evidence>
<dbReference type="CDD" id="cd00806">
    <property type="entry name" value="TrpRS_core"/>
    <property type="match status" value="1"/>
</dbReference>
<organism evidence="14 15">
    <name type="scientific">Sporisorium reilianum (strain SRZ2)</name>
    <name type="common">Maize head smut fungus</name>
    <dbReference type="NCBI Taxonomy" id="999809"/>
    <lineage>
        <taxon>Eukaryota</taxon>
        <taxon>Fungi</taxon>
        <taxon>Dikarya</taxon>
        <taxon>Basidiomycota</taxon>
        <taxon>Ustilaginomycotina</taxon>
        <taxon>Ustilaginomycetes</taxon>
        <taxon>Ustilaginales</taxon>
        <taxon>Ustilaginaceae</taxon>
        <taxon>Sporisorium</taxon>
    </lineage>
</organism>
<dbReference type="GO" id="GO:0005759">
    <property type="term" value="C:mitochondrial matrix"/>
    <property type="evidence" value="ECO:0007669"/>
    <property type="project" value="UniProtKB-SubCell"/>
</dbReference>
<dbReference type="InterPro" id="IPR050203">
    <property type="entry name" value="Trp-tRNA_synthetase"/>
</dbReference>
<evidence type="ECO:0000256" key="6">
    <source>
        <dbReference type="ARBA" id="ARBA00022840"/>
    </source>
</evidence>
<dbReference type="PANTHER" id="PTHR43766">
    <property type="entry name" value="TRYPTOPHAN--TRNA LIGASE, MITOCHONDRIAL"/>
    <property type="match status" value="1"/>
</dbReference>
<dbReference type="InterPro" id="IPR024109">
    <property type="entry name" value="Trp-tRNA-ligase_bac-type"/>
</dbReference>
<dbReference type="PROSITE" id="PS00178">
    <property type="entry name" value="AA_TRNA_LIGASE_I"/>
    <property type="match status" value="1"/>
</dbReference>
<comment type="similarity">
    <text evidence="2 12">Belongs to the class-I aminoacyl-tRNA synthetase family.</text>
</comment>
<gene>
    <name evidence="14" type="ORF">sr14252</name>
</gene>
<accession>E7A2F0</accession>
<keyword evidence="7 12" id="KW-0648">Protein biosynthesis</keyword>
<evidence type="ECO:0000256" key="3">
    <source>
        <dbReference type="ARBA" id="ARBA00013161"/>
    </source>
</evidence>
<keyword evidence="4 12" id="KW-0436">Ligase</keyword>
<dbReference type="GO" id="GO:0070183">
    <property type="term" value="P:mitochondrial tryptophanyl-tRNA aminoacylation"/>
    <property type="evidence" value="ECO:0007669"/>
    <property type="project" value="TreeGrafter"/>
</dbReference>
<protein>
    <recommendedName>
        <fullName evidence="11">Tryptophan--tRNA ligase, mitochondrial</fullName>
        <ecNumber evidence="3">6.1.1.2</ecNumber>
    </recommendedName>
    <alternativeName>
        <fullName evidence="9">Tryptophanyl-tRNA synthetase</fullName>
    </alternativeName>
</protein>